<feature type="transmembrane region" description="Helical" evidence="6">
    <location>
        <begin position="176"/>
        <end position="193"/>
    </location>
</feature>
<feature type="transmembrane region" description="Helical" evidence="6">
    <location>
        <begin position="103"/>
        <end position="126"/>
    </location>
</feature>
<keyword evidence="7" id="KW-0132">Cell division</keyword>
<keyword evidence="2 6" id="KW-0812">Transmembrane</keyword>
<sequence length="441" mass="47787">MAGKKYGIVDTWKYRRPERRLFLLTSLAIAVGYALVTVRKGGISSFNLHDAMPLAVYLCGILTVHLVLILFKFRGDPLLLSAVLFLCGIGMLARFRLGATEQIVIRNLSSLALPLGLALMLLVILLFRKGRYRMLESLAVPCVISAIALMAAIILWGERYRGALFFTGYTNPSELVKILLIIFLSGFLVRWRKELQDTSVGLPRLTSRAVILLLISWGLPMALLLFQRDLGLIVMLNAVLIVLIFMATGRPSYLVVGLLFGVVFCIAAYAFTAHGQARFVTWLNPFSDATGKGWQILQAQSAMYSGGLWGVGLGAGAPEYIPIASSDLVYAVIGEEIGYTGCGVVVAFFVALFFRGYRIASQIGHPFGRLLAAGIVSTLTFQTLLNIGGVTKALPLTGTTLPFISHGGSSLMTTFLSVGLLMALSEKEPAPDRGKTGKAKT</sequence>
<evidence type="ECO:0000256" key="5">
    <source>
        <dbReference type="ARBA" id="ARBA00023136"/>
    </source>
</evidence>
<feature type="transmembrane region" description="Helical" evidence="6">
    <location>
        <begin position="253"/>
        <end position="272"/>
    </location>
</feature>
<keyword evidence="5 6" id="KW-0472">Membrane</keyword>
<evidence type="ECO:0000256" key="6">
    <source>
        <dbReference type="SAM" id="Phobius"/>
    </source>
</evidence>
<evidence type="ECO:0000256" key="2">
    <source>
        <dbReference type="ARBA" id="ARBA00022692"/>
    </source>
</evidence>
<dbReference type="GO" id="GO:0008360">
    <property type="term" value="P:regulation of cell shape"/>
    <property type="evidence" value="ECO:0007669"/>
    <property type="project" value="UniProtKB-KW"/>
</dbReference>
<dbReference type="PANTHER" id="PTHR30474:SF3">
    <property type="entry name" value="PEPTIDOGLYCAN GLYCOSYLTRANSFERASE RODA"/>
    <property type="match status" value="1"/>
</dbReference>
<feature type="transmembrane region" description="Helical" evidence="6">
    <location>
        <begin position="138"/>
        <end position="156"/>
    </location>
</feature>
<dbReference type="Pfam" id="PF01098">
    <property type="entry name" value="FTSW_RODA_SPOVE"/>
    <property type="match status" value="1"/>
</dbReference>
<comment type="subcellular location">
    <subcellularLocation>
        <location evidence="1">Membrane</location>
        <topology evidence="1">Multi-pass membrane protein</topology>
    </subcellularLocation>
</comment>
<dbReference type="EMBL" id="OJIN01000073">
    <property type="protein sequence ID" value="SPD73012.1"/>
    <property type="molecule type" value="Genomic_DNA"/>
</dbReference>
<feature type="transmembrane region" description="Helical" evidence="6">
    <location>
        <begin position="403"/>
        <end position="424"/>
    </location>
</feature>
<proteinExistence type="predicted"/>
<keyword evidence="7" id="KW-0131">Cell cycle</keyword>
<feature type="transmembrane region" description="Helical" evidence="6">
    <location>
        <begin position="230"/>
        <end position="246"/>
    </location>
</feature>
<keyword evidence="4 6" id="KW-1133">Transmembrane helix</keyword>
<evidence type="ECO:0000256" key="4">
    <source>
        <dbReference type="ARBA" id="ARBA00022989"/>
    </source>
</evidence>
<dbReference type="GO" id="GO:0032153">
    <property type="term" value="C:cell division site"/>
    <property type="evidence" value="ECO:0007669"/>
    <property type="project" value="TreeGrafter"/>
</dbReference>
<feature type="transmembrane region" description="Helical" evidence="6">
    <location>
        <begin position="21"/>
        <end position="39"/>
    </location>
</feature>
<dbReference type="InterPro" id="IPR001182">
    <property type="entry name" value="FtsW/RodA"/>
</dbReference>
<accession>A0A445MUC8</accession>
<keyword evidence="3" id="KW-0133">Cell shape</keyword>
<dbReference type="GO" id="GO:0015648">
    <property type="term" value="F:lipid-linked peptidoglycan transporter activity"/>
    <property type="evidence" value="ECO:0007669"/>
    <property type="project" value="TreeGrafter"/>
</dbReference>
<reference evidence="7" key="1">
    <citation type="submission" date="2018-01" db="EMBL/GenBank/DDBJ databases">
        <authorList>
            <person name="Regsiter A."/>
            <person name="William W."/>
        </authorList>
    </citation>
    <scope>NUCLEOTIDE SEQUENCE</scope>
    <source>
        <strain evidence="7">TRIP AH-1</strain>
    </source>
</reference>
<name>A0A445MUC8_9BACT</name>
<gene>
    <name evidence="7" type="ORF">PITCH_A1640022</name>
</gene>
<feature type="transmembrane region" description="Helical" evidence="6">
    <location>
        <begin position="369"/>
        <end position="391"/>
    </location>
</feature>
<evidence type="ECO:0000256" key="3">
    <source>
        <dbReference type="ARBA" id="ARBA00022960"/>
    </source>
</evidence>
<protein>
    <submittedName>
        <fullName evidence="7">Bacterial cell division membrane protein</fullName>
    </submittedName>
</protein>
<dbReference type="PANTHER" id="PTHR30474">
    <property type="entry name" value="CELL CYCLE PROTEIN"/>
    <property type="match status" value="1"/>
</dbReference>
<feature type="transmembrane region" description="Helical" evidence="6">
    <location>
        <begin position="337"/>
        <end position="357"/>
    </location>
</feature>
<feature type="transmembrane region" description="Helical" evidence="6">
    <location>
        <begin position="205"/>
        <end position="224"/>
    </location>
</feature>
<organism evidence="7">
    <name type="scientific">uncultured Desulfobacterium sp</name>
    <dbReference type="NCBI Taxonomy" id="201089"/>
    <lineage>
        <taxon>Bacteria</taxon>
        <taxon>Pseudomonadati</taxon>
        <taxon>Thermodesulfobacteriota</taxon>
        <taxon>Desulfobacteria</taxon>
        <taxon>Desulfobacterales</taxon>
        <taxon>Desulfobacteriaceae</taxon>
        <taxon>Desulfobacterium</taxon>
        <taxon>environmental samples</taxon>
    </lineage>
</organism>
<feature type="transmembrane region" description="Helical" evidence="6">
    <location>
        <begin position="78"/>
        <end position="97"/>
    </location>
</feature>
<dbReference type="AlphaFoldDB" id="A0A445MUC8"/>
<dbReference type="GO" id="GO:0005886">
    <property type="term" value="C:plasma membrane"/>
    <property type="evidence" value="ECO:0007669"/>
    <property type="project" value="TreeGrafter"/>
</dbReference>
<evidence type="ECO:0000256" key="1">
    <source>
        <dbReference type="ARBA" id="ARBA00004141"/>
    </source>
</evidence>
<feature type="transmembrane region" description="Helical" evidence="6">
    <location>
        <begin position="51"/>
        <end position="71"/>
    </location>
</feature>
<evidence type="ECO:0000313" key="7">
    <source>
        <dbReference type="EMBL" id="SPD73012.1"/>
    </source>
</evidence>
<dbReference type="GO" id="GO:0051301">
    <property type="term" value="P:cell division"/>
    <property type="evidence" value="ECO:0007669"/>
    <property type="project" value="UniProtKB-KW"/>
</dbReference>